<protein>
    <recommendedName>
        <fullName evidence="3">Ice-binding protein C-terminal domain-containing protein</fullName>
    </recommendedName>
</protein>
<evidence type="ECO:0000256" key="1">
    <source>
        <dbReference type="SAM" id="Phobius"/>
    </source>
</evidence>
<evidence type="ECO:0000259" key="3">
    <source>
        <dbReference type="Pfam" id="PF07589"/>
    </source>
</evidence>
<keyword evidence="1" id="KW-1133">Transmembrane helix</keyword>
<keyword evidence="5" id="KW-1185">Reference proteome</keyword>
<dbReference type="InterPro" id="IPR013424">
    <property type="entry name" value="Ice-binding_C"/>
</dbReference>
<keyword evidence="2" id="KW-0732">Signal</keyword>
<proteinExistence type="predicted"/>
<dbReference type="InterPro" id="IPR008965">
    <property type="entry name" value="CBM2/CBM3_carb-bd_dom_sf"/>
</dbReference>
<feature type="chain" id="PRO_5003899663" description="Ice-binding protein C-terminal domain-containing protein" evidence="2">
    <location>
        <begin position="22"/>
        <end position="201"/>
    </location>
</feature>
<name>K6XZN4_9ALTE</name>
<feature type="domain" description="Ice-binding protein C-terminal" evidence="3">
    <location>
        <begin position="170"/>
        <end position="193"/>
    </location>
</feature>
<dbReference type="Pfam" id="PF07589">
    <property type="entry name" value="PEP-CTERM"/>
    <property type="match status" value="1"/>
</dbReference>
<dbReference type="OrthoDB" id="6388178at2"/>
<evidence type="ECO:0000256" key="2">
    <source>
        <dbReference type="SAM" id="SignalP"/>
    </source>
</evidence>
<organism evidence="4 5">
    <name type="scientific">Paraglaciecola arctica BSs20135</name>
    <dbReference type="NCBI Taxonomy" id="493475"/>
    <lineage>
        <taxon>Bacteria</taxon>
        <taxon>Pseudomonadati</taxon>
        <taxon>Pseudomonadota</taxon>
        <taxon>Gammaproteobacteria</taxon>
        <taxon>Alteromonadales</taxon>
        <taxon>Alteromonadaceae</taxon>
        <taxon>Paraglaciecola</taxon>
    </lineage>
</organism>
<dbReference type="Proteomes" id="UP000006327">
    <property type="component" value="Unassembled WGS sequence"/>
</dbReference>
<feature type="transmembrane region" description="Helical" evidence="1">
    <location>
        <begin position="171"/>
        <end position="189"/>
    </location>
</feature>
<evidence type="ECO:0000313" key="4">
    <source>
        <dbReference type="EMBL" id="GAC17126.1"/>
    </source>
</evidence>
<dbReference type="Gene3D" id="2.60.40.680">
    <property type="match status" value="1"/>
</dbReference>
<evidence type="ECO:0000313" key="5">
    <source>
        <dbReference type="Proteomes" id="UP000006327"/>
    </source>
</evidence>
<keyword evidence="1" id="KW-0812">Transmembrane</keyword>
<dbReference type="RefSeq" id="WP_007615636.1">
    <property type="nucleotide sequence ID" value="NZ_BAEO01000003.1"/>
</dbReference>
<keyword evidence="1" id="KW-0472">Membrane</keyword>
<dbReference type="GO" id="GO:0030246">
    <property type="term" value="F:carbohydrate binding"/>
    <property type="evidence" value="ECO:0007669"/>
    <property type="project" value="InterPro"/>
</dbReference>
<dbReference type="NCBIfam" id="TIGR02595">
    <property type="entry name" value="PEP_CTERM"/>
    <property type="match status" value="1"/>
</dbReference>
<reference evidence="4 5" key="1">
    <citation type="journal article" date="2017" name="Antonie Van Leeuwenhoek">
        <title>Rhizobium rhizosphaerae sp. nov., a novel species isolated from rice rhizosphere.</title>
        <authorList>
            <person name="Zhao J.J."/>
            <person name="Zhang J."/>
            <person name="Zhang R.J."/>
            <person name="Zhang C.W."/>
            <person name="Yin H.Q."/>
            <person name="Zhang X.X."/>
        </authorList>
    </citation>
    <scope>NUCLEOTIDE SEQUENCE [LARGE SCALE GENOMIC DNA]</scope>
    <source>
        <strain evidence="4 5">BSs20135</strain>
    </source>
</reference>
<dbReference type="STRING" id="493475.GARC_0144"/>
<feature type="signal peptide" evidence="2">
    <location>
        <begin position="1"/>
        <end position="21"/>
    </location>
</feature>
<dbReference type="EMBL" id="BAEO01000003">
    <property type="protein sequence ID" value="GAC17126.1"/>
    <property type="molecule type" value="Genomic_DNA"/>
</dbReference>
<dbReference type="AlphaFoldDB" id="K6XZN4"/>
<comment type="caution">
    <text evidence="4">The sequence shown here is derived from an EMBL/GenBank/DDBJ whole genome shotgun (WGS) entry which is preliminary data.</text>
</comment>
<dbReference type="SUPFAM" id="SSF49384">
    <property type="entry name" value="Carbohydrate-binding domain"/>
    <property type="match status" value="1"/>
</dbReference>
<sequence length="201" mass="21312">MKVVSRIVLAVSFMFVSIANAEIILSFDPSTQVAQPGSTVSVTVMIEGLGNGIDATLGAYDLWIGFDTSVLSFTGYSLFDNLGGVADSLDLSWGDTFDPNLVNIAETSYLSDAELAPFQPASFALAELFFTINPFASAQTTDLFFDSGAVFNSAQLPTAFTLSGINASIDVPAPATLALMGLGLLTLFVRQKRYSSSFKKS</sequence>
<accession>K6XZN4</accession>
<gene>
    <name evidence="4" type="ORF">GARC_0144</name>
</gene>